<dbReference type="PANTHER" id="PTHR36978:SF4">
    <property type="entry name" value="P-LOOP CONTAINING NUCLEOSIDE TRIPHOSPHATE HYDROLASE PROTEIN"/>
    <property type="match status" value="1"/>
</dbReference>
<gene>
    <name evidence="1" type="ORF">DL764_002065</name>
</gene>
<dbReference type="STRING" id="155417.A0A4Q4TN94"/>
<dbReference type="EMBL" id="QJNU01000071">
    <property type="protein sequence ID" value="RYP08158.1"/>
    <property type="molecule type" value="Genomic_DNA"/>
</dbReference>
<dbReference type="InterPro" id="IPR040632">
    <property type="entry name" value="Sulfotransfer_4"/>
</dbReference>
<dbReference type="Pfam" id="PF17784">
    <property type="entry name" value="Sulfotransfer_4"/>
    <property type="match status" value="1"/>
</dbReference>
<dbReference type="PANTHER" id="PTHR36978">
    <property type="entry name" value="P-LOOP CONTAINING NUCLEOTIDE TRIPHOSPHATE HYDROLASE"/>
    <property type="match status" value="1"/>
</dbReference>
<name>A0A4Q4TN94_9PEZI</name>
<dbReference type="InterPro" id="IPR027417">
    <property type="entry name" value="P-loop_NTPase"/>
</dbReference>
<evidence type="ECO:0008006" key="3">
    <source>
        <dbReference type="Google" id="ProtNLM"/>
    </source>
</evidence>
<dbReference type="SUPFAM" id="SSF52540">
    <property type="entry name" value="P-loop containing nucleoside triphosphate hydrolases"/>
    <property type="match status" value="1"/>
</dbReference>
<evidence type="ECO:0000313" key="2">
    <source>
        <dbReference type="Proteomes" id="UP000293360"/>
    </source>
</evidence>
<keyword evidence="2" id="KW-1185">Reference proteome</keyword>
<comment type="caution">
    <text evidence="1">The sequence shown here is derived from an EMBL/GenBank/DDBJ whole genome shotgun (WGS) entry which is preliminary data.</text>
</comment>
<proteinExistence type="predicted"/>
<protein>
    <recommendedName>
        <fullName evidence="3">Sulfotransferase domain-containing protein</fullName>
    </recommendedName>
</protein>
<dbReference type="Proteomes" id="UP000293360">
    <property type="component" value="Unassembled WGS sequence"/>
</dbReference>
<reference evidence="1 2" key="1">
    <citation type="submission" date="2018-06" db="EMBL/GenBank/DDBJ databases">
        <title>Complete Genomes of Monosporascus.</title>
        <authorList>
            <person name="Robinson A.J."/>
            <person name="Natvig D.O."/>
        </authorList>
    </citation>
    <scope>NUCLEOTIDE SEQUENCE [LARGE SCALE GENOMIC DNA]</scope>
    <source>
        <strain evidence="1 2">CBS 110550</strain>
    </source>
</reference>
<sequence>MSRYLDTLPTPAHVEPKKLIVLSAPRTGTHGLYSALKLLGYKPYHMVEVLGAGAKAARIMREGSEGEMGMGKPYTRKEFDKWFADYDIIIEMPFFMLRSTLKAYPDARFLLVQRSPEKWAKSYENTLGKVSARTKRFPFTLLKYFDGLMYELNIFSSRTDDRCTKGAGMTEEGKKNLAECYKEYIATVKRLVPPEQLKVLTLEDGFGWEEICPYLGVPVPKDLDWPGRNVPEEFAAITGPVIQRSVRRAIMSLTTITVGIIAAGVWYRRAGGPLPALSWFK</sequence>
<dbReference type="Gene3D" id="3.40.50.300">
    <property type="entry name" value="P-loop containing nucleotide triphosphate hydrolases"/>
    <property type="match status" value="1"/>
</dbReference>
<dbReference type="AlphaFoldDB" id="A0A4Q4TN94"/>
<dbReference type="OrthoDB" id="408152at2759"/>
<evidence type="ECO:0000313" key="1">
    <source>
        <dbReference type="EMBL" id="RYP08158.1"/>
    </source>
</evidence>
<organism evidence="1 2">
    <name type="scientific">Monosporascus ibericus</name>
    <dbReference type="NCBI Taxonomy" id="155417"/>
    <lineage>
        <taxon>Eukaryota</taxon>
        <taxon>Fungi</taxon>
        <taxon>Dikarya</taxon>
        <taxon>Ascomycota</taxon>
        <taxon>Pezizomycotina</taxon>
        <taxon>Sordariomycetes</taxon>
        <taxon>Xylariomycetidae</taxon>
        <taxon>Xylariales</taxon>
        <taxon>Xylariales incertae sedis</taxon>
        <taxon>Monosporascus</taxon>
    </lineage>
</organism>
<accession>A0A4Q4TN94</accession>